<comment type="similarity">
    <text evidence="4">Belongs to the myo-inositol 1-phosphate synthase family.</text>
</comment>
<sequence>MGRKQWCNPDWWCYCQSRDKGQQANYFGSLTQASTIRVGSYNGEEIYAPFKSLLIMVKPEDIVFGGWDISDMNLADAMARAKGTKKEQVQQIIKDIRELKEKNKVDKVVALWTANTERYSNVIVGLNDTVESLMGSLEKNVAEISPSPLYSIAFVLENVPFVNGSPQNTFVPGLIDLAIQRNSLIGGDDEWPDKDEICPSAFPCWGWYQDDTLTLMDNCNNDDGKLALRQPSSIVRYNHLGNNDGMNLSAPQTFRSKEISKSNVVDDMVSTRGQWMSTHQRFMGGKNTIVLHNTCEDTLLAAPIILDLVLLAELSTRIHLKGSPINALSKQRAMLENILRACTGYVMERLTALRGKGIPSLYSWSCKRSYKNGYVWNDLTDNDIIPPSDGAEYVLKGSELVPGCSEIIEHLQIRNRVHHSQEPSISLDTKRKSPTSTLTQHRASAYEEQDFDEDEEKEDEYELDEEKTCYTSSTTPHSRCSRGVSTNELEDQQEPPKTVSQSAQQHSSLLSTSSNDKQNQSKNSTSIRFEDDEPVGTESAPSRSSVLLQLIACGNLAVNKAKNVAIMKQPVVQNKAVVKKGENLHRGVLCKCAVKKVVEDDEMIIEQLSENPRFGNLQAEEKEYFSGSIVESMNSEKPEPMLKKSNSYNEERRCKVVGETVEEKEKDKSVTGKCIPRKKSSKQNQKMRID</sequence>
<proteinExistence type="inferred from homology"/>
<evidence type="ECO:0000256" key="8">
    <source>
        <dbReference type="ARBA" id="ARBA00023098"/>
    </source>
</evidence>
<evidence type="ECO:0000256" key="12">
    <source>
        <dbReference type="SAM" id="MobiDB-lite"/>
    </source>
</evidence>
<gene>
    <name evidence="15" type="ORF">F3Y22_tig00110388pilonHSYRG00403</name>
</gene>
<evidence type="ECO:0000256" key="4">
    <source>
        <dbReference type="ARBA" id="ARBA00010813"/>
    </source>
</evidence>
<keyword evidence="9" id="KW-0594">Phospholipid biosynthesis</keyword>
<comment type="caution">
    <text evidence="15">The sequence shown here is derived from an EMBL/GenBank/DDBJ whole genome shotgun (WGS) entry which is preliminary data.</text>
</comment>
<evidence type="ECO:0000256" key="6">
    <source>
        <dbReference type="ARBA" id="ARBA00022516"/>
    </source>
</evidence>
<feature type="domain" description="SOSEKI DIX-like" evidence="14">
    <location>
        <begin position="346"/>
        <end position="401"/>
    </location>
</feature>
<organism evidence="15 16">
    <name type="scientific">Hibiscus syriacus</name>
    <name type="common">Rose of Sharon</name>
    <dbReference type="NCBI Taxonomy" id="106335"/>
    <lineage>
        <taxon>Eukaryota</taxon>
        <taxon>Viridiplantae</taxon>
        <taxon>Streptophyta</taxon>
        <taxon>Embryophyta</taxon>
        <taxon>Tracheophyta</taxon>
        <taxon>Spermatophyta</taxon>
        <taxon>Magnoliopsida</taxon>
        <taxon>eudicotyledons</taxon>
        <taxon>Gunneridae</taxon>
        <taxon>Pentapetalae</taxon>
        <taxon>rosids</taxon>
        <taxon>malvids</taxon>
        <taxon>Malvales</taxon>
        <taxon>Malvaceae</taxon>
        <taxon>Malvoideae</taxon>
        <taxon>Hibiscus</taxon>
    </lineage>
</organism>
<dbReference type="PANTHER" id="PTHR11510">
    <property type="entry name" value="MYO-INOSITOL-1 PHOSPHATE SYNTHASE"/>
    <property type="match status" value="1"/>
</dbReference>
<dbReference type="UniPathway" id="UPA00823">
    <property type="reaction ID" value="UER00787"/>
</dbReference>
<keyword evidence="16" id="KW-1185">Reference proteome</keyword>
<feature type="region of interest" description="Disordered" evidence="12">
    <location>
        <begin position="418"/>
        <end position="541"/>
    </location>
</feature>
<evidence type="ECO:0000256" key="10">
    <source>
        <dbReference type="ARBA" id="ARBA00023235"/>
    </source>
</evidence>
<dbReference type="EMBL" id="VEPZ02000967">
    <property type="protein sequence ID" value="KAE8706847.1"/>
    <property type="molecule type" value="Genomic_DNA"/>
</dbReference>
<evidence type="ECO:0000256" key="7">
    <source>
        <dbReference type="ARBA" id="ARBA00022550"/>
    </source>
</evidence>
<dbReference type="InterPro" id="IPR002587">
    <property type="entry name" value="Myo-inos-1-P_Synthase"/>
</dbReference>
<feature type="domain" description="Myo-inositol-1-phosphate synthase GAPDH-like" evidence="13">
    <location>
        <begin position="230"/>
        <end position="271"/>
    </location>
</feature>
<evidence type="ECO:0000256" key="9">
    <source>
        <dbReference type="ARBA" id="ARBA00023209"/>
    </source>
</evidence>
<dbReference type="InterPro" id="IPR048351">
    <property type="entry name" value="SOK_DIX"/>
</dbReference>
<feature type="compositionally biased region" description="Basic and acidic residues" evidence="12">
    <location>
        <begin position="658"/>
        <end position="670"/>
    </location>
</feature>
<dbReference type="Gene3D" id="3.40.50.720">
    <property type="entry name" value="NAD(P)-binding Rossmann-like Domain"/>
    <property type="match status" value="3"/>
</dbReference>
<evidence type="ECO:0000256" key="5">
    <source>
        <dbReference type="ARBA" id="ARBA00012125"/>
    </source>
</evidence>
<keyword evidence="6" id="KW-0444">Lipid biosynthesis</keyword>
<name>A0A6A3ATY8_HIBSY</name>
<protein>
    <recommendedName>
        <fullName evidence="5">inositol-3-phosphate synthase</fullName>
        <ecNumber evidence="5">5.5.1.4</ecNumber>
    </recommendedName>
</protein>
<dbReference type="Pfam" id="PF06136">
    <property type="entry name" value="SOK"/>
    <property type="match status" value="1"/>
</dbReference>
<feature type="compositionally biased region" description="Acidic residues" evidence="12">
    <location>
        <begin position="447"/>
        <end position="465"/>
    </location>
</feature>
<comment type="catalytic activity">
    <reaction evidence="1">
        <text>D-glucose 6-phosphate = 1D-myo-inositol 3-phosphate</text>
        <dbReference type="Rhea" id="RHEA:10716"/>
        <dbReference type="ChEBI" id="CHEBI:58401"/>
        <dbReference type="ChEBI" id="CHEBI:61548"/>
        <dbReference type="EC" id="5.5.1.4"/>
    </reaction>
</comment>
<dbReference type="EC" id="5.5.1.4" evidence="5"/>
<comment type="pathway">
    <text evidence="3">Polyol metabolism; myo-inositol biosynthesis; myo-inositol from D-glucose 6-phosphate: step 1/2.</text>
</comment>
<comment type="cofactor">
    <cofactor evidence="2">
        <name>NAD(+)</name>
        <dbReference type="ChEBI" id="CHEBI:57540"/>
    </cofactor>
</comment>
<keyword evidence="10" id="KW-0413">Isomerase</keyword>
<reference evidence="15" key="1">
    <citation type="submission" date="2019-09" db="EMBL/GenBank/DDBJ databases">
        <title>Draft genome information of white flower Hibiscus syriacus.</title>
        <authorList>
            <person name="Kim Y.-M."/>
        </authorList>
    </citation>
    <scope>NUCLEOTIDE SEQUENCE [LARGE SCALE GENOMIC DNA]</scope>
    <source>
        <strain evidence="15">YM2019G1</strain>
    </source>
</reference>
<feature type="region of interest" description="Disordered" evidence="12">
    <location>
        <begin position="658"/>
        <end position="690"/>
    </location>
</feature>
<evidence type="ECO:0000256" key="3">
    <source>
        <dbReference type="ARBA" id="ARBA00005117"/>
    </source>
</evidence>
<evidence type="ECO:0000259" key="13">
    <source>
        <dbReference type="Pfam" id="PF01658"/>
    </source>
</evidence>
<evidence type="ECO:0000313" key="16">
    <source>
        <dbReference type="Proteomes" id="UP000436088"/>
    </source>
</evidence>
<dbReference type="AlphaFoldDB" id="A0A6A3ATY8"/>
<dbReference type="SUPFAM" id="SSF55347">
    <property type="entry name" value="Glyceraldehyde-3-phosphate dehydrogenase-like, C-terminal domain"/>
    <property type="match status" value="1"/>
</dbReference>
<keyword evidence="7" id="KW-0398">Inositol biosynthesis</keyword>
<feature type="compositionally biased region" description="Polar residues" evidence="12">
    <location>
        <begin position="469"/>
        <end position="487"/>
    </location>
</feature>
<evidence type="ECO:0000313" key="15">
    <source>
        <dbReference type="EMBL" id="KAE8706847.1"/>
    </source>
</evidence>
<keyword evidence="8" id="KW-0443">Lipid metabolism</keyword>
<accession>A0A6A3ATY8</accession>
<evidence type="ECO:0000256" key="11">
    <source>
        <dbReference type="ARBA" id="ARBA00023264"/>
    </source>
</evidence>
<dbReference type="Pfam" id="PF07994">
    <property type="entry name" value="NAD_binding_5"/>
    <property type="match status" value="2"/>
</dbReference>
<evidence type="ECO:0000256" key="2">
    <source>
        <dbReference type="ARBA" id="ARBA00001911"/>
    </source>
</evidence>
<dbReference type="Pfam" id="PF01658">
    <property type="entry name" value="Inos-1-P_synth"/>
    <property type="match status" value="1"/>
</dbReference>
<dbReference type="Proteomes" id="UP000436088">
    <property type="component" value="Unassembled WGS sequence"/>
</dbReference>
<dbReference type="InterPro" id="IPR036291">
    <property type="entry name" value="NAD(P)-bd_dom_sf"/>
</dbReference>
<dbReference type="GO" id="GO:0008654">
    <property type="term" value="P:phospholipid biosynthetic process"/>
    <property type="evidence" value="ECO:0007669"/>
    <property type="project" value="UniProtKB-KW"/>
</dbReference>
<feature type="compositionally biased region" description="Low complexity" evidence="12">
    <location>
        <begin position="500"/>
        <end position="526"/>
    </location>
</feature>
<evidence type="ECO:0000259" key="14">
    <source>
        <dbReference type="Pfam" id="PF06136"/>
    </source>
</evidence>
<dbReference type="Gene3D" id="3.30.360.10">
    <property type="entry name" value="Dihydrodipicolinate Reductase, domain 2"/>
    <property type="match status" value="1"/>
</dbReference>
<dbReference type="InterPro" id="IPR013021">
    <property type="entry name" value="Myo-inos-1-P_Synthase_GAPDH"/>
</dbReference>
<evidence type="ECO:0000256" key="1">
    <source>
        <dbReference type="ARBA" id="ARBA00000113"/>
    </source>
</evidence>
<keyword evidence="11" id="KW-1208">Phospholipid metabolism</keyword>
<dbReference type="GO" id="GO:0004512">
    <property type="term" value="F:inositol-3-phosphate synthase activity"/>
    <property type="evidence" value="ECO:0007669"/>
    <property type="project" value="UniProtKB-EC"/>
</dbReference>
<dbReference type="SUPFAM" id="SSF51735">
    <property type="entry name" value="NAD(P)-binding Rossmann-fold domains"/>
    <property type="match status" value="1"/>
</dbReference>
<dbReference type="GO" id="GO:0006021">
    <property type="term" value="P:inositol biosynthetic process"/>
    <property type="evidence" value="ECO:0007669"/>
    <property type="project" value="UniProtKB-UniPathway"/>
</dbReference>